<keyword evidence="1" id="KW-0808">Transferase</keyword>
<dbReference type="SUPFAM" id="SSF52402">
    <property type="entry name" value="Adenine nucleotide alpha hydrolases-like"/>
    <property type="match status" value="1"/>
</dbReference>
<evidence type="ECO:0000256" key="2">
    <source>
        <dbReference type="SAM" id="MobiDB-lite"/>
    </source>
</evidence>
<name>A0A6G0IML4_LARCR</name>
<accession>A0A6G0IML4</accession>
<dbReference type="GO" id="GO:0005739">
    <property type="term" value="C:mitochondrion"/>
    <property type="evidence" value="ECO:0007669"/>
    <property type="project" value="TreeGrafter"/>
</dbReference>
<dbReference type="EMBL" id="REGW02000009">
    <property type="protein sequence ID" value="KAE8292521.1"/>
    <property type="molecule type" value="Genomic_DNA"/>
</dbReference>
<keyword evidence="4" id="KW-1185">Reference proteome</keyword>
<dbReference type="GO" id="GO:0016740">
    <property type="term" value="F:transferase activity"/>
    <property type="evidence" value="ECO:0007669"/>
    <property type="project" value="UniProtKB-KW"/>
</dbReference>
<dbReference type="PANTHER" id="PTHR11807:SF12">
    <property type="entry name" value="CYTOPLASMIC TRNA 2-THIOLATION PROTEIN 1"/>
    <property type="match status" value="1"/>
</dbReference>
<sequence length="159" mass="18158">MKCQSVADVLKDEFTSEKPENHADSATRHARPVQQQLCEEASGAKRPKTGHSLCKDCFFWAFEEGKCIRPSWRRSCSNTGRSWESPPRAEKDSTVLAHVMKLLNERYDYGLELHALGGRGHHRDRDDSLETVKRNQQQYELPLKIVSSRSCTAGRWTPS</sequence>
<dbReference type="GO" id="GO:0002144">
    <property type="term" value="C:cytosolic tRNA wobble base thiouridylase complex"/>
    <property type="evidence" value="ECO:0007669"/>
    <property type="project" value="TreeGrafter"/>
</dbReference>
<dbReference type="PANTHER" id="PTHR11807">
    <property type="entry name" value="ATPASES OF THE PP SUPERFAMILY-RELATED"/>
    <property type="match status" value="1"/>
</dbReference>
<dbReference type="Proteomes" id="UP000424527">
    <property type="component" value="Unassembled WGS sequence"/>
</dbReference>
<evidence type="ECO:0000313" key="3">
    <source>
        <dbReference type="EMBL" id="KAE8292521.1"/>
    </source>
</evidence>
<dbReference type="GO" id="GO:0002143">
    <property type="term" value="P:tRNA wobble position uridine thiolation"/>
    <property type="evidence" value="ECO:0007669"/>
    <property type="project" value="TreeGrafter"/>
</dbReference>
<proteinExistence type="predicted"/>
<feature type="region of interest" description="Disordered" evidence="2">
    <location>
        <begin position="14"/>
        <end position="34"/>
    </location>
</feature>
<reference evidence="3 4" key="1">
    <citation type="submission" date="2019-07" db="EMBL/GenBank/DDBJ databases">
        <title>Chromosome genome assembly for large yellow croaker.</title>
        <authorList>
            <person name="Xiao S."/>
        </authorList>
    </citation>
    <scope>NUCLEOTIDE SEQUENCE [LARGE SCALE GENOMIC DNA]</scope>
    <source>
        <strain evidence="3">JMULYC20181020</strain>
        <tissue evidence="3">Muscle</tissue>
    </source>
</reference>
<evidence type="ECO:0000313" key="4">
    <source>
        <dbReference type="Proteomes" id="UP000424527"/>
    </source>
</evidence>
<dbReference type="GO" id="GO:0000049">
    <property type="term" value="F:tRNA binding"/>
    <property type="evidence" value="ECO:0007669"/>
    <property type="project" value="TreeGrafter"/>
</dbReference>
<organism evidence="3 4">
    <name type="scientific">Larimichthys crocea</name>
    <name type="common">Large yellow croaker</name>
    <name type="synonym">Pseudosciaena crocea</name>
    <dbReference type="NCBI Taxonomy" id="215358"/>
    <lineage>
        <taxon>Eukaryota</taxon>
        <taxon>Metazoa</taxon>
        <taxon>Chordata</taxon>
        <taxon>Craniata</taxon>
        <taxon>Vertebrata</taxon>
        <taxon>Euteleostomi</taxon>
        <taxon>Actinopterygii</taxon>
        <taxon>Neopterygii</taxon>
        <taxon>Teleostei</taxon>
        <taxon>Neoteleostei</taxon>
        <taxon>Acanthomorphata</taxon>
        <taxon>Eupercaria</taxon>
        <taxon>Sciaenidae</taxon>
        <taxon>Larimichthys</taxon>
    </lineage>
</organism>
<evidence type="ECO:0000256" key="1">
    <source>
        <dbReference type="ARBA" id="ARBA00022679"/>
    </source>
</evidence>
<dbReference type="AlphaFoldDB" id="A0A6G0IML4"/>
<feature type="compositionally biased region" description="Basic and acidic residues" evidence="2">
    <location>
        <begin position="14"/>
        <end position="27"/>
    </location>
</feature>
<comment type="caution">
    <text evidence="3">The sequence shown here is derived from an EMBL/GenBank/DDBJ whole genome shotgun (WGS) entry which is preliminary data.</text>
</comment>
<protein>
    <submittedName>
        <fullName evidence="3">Cytoplasmic tRNA 2-thiolation protein 1</fullName>
    </submittedName>
</protein>
<gene>
    <name evidence="3" type="ORF">D5F01_LYC09891</name>
</gene>